<name>A0A6A6WM52_9PEZI</name>
<evidence type="ECO:0000313" key="4">
    <source>
        <dbReference type="Proteomes" id="UP000799437"/>
    </source>
</evidence>
<dbReference type="OrthoDB" id="5427977at2759"/>
<gene>
    <name evidence="3" type="ORF">EJ05DRAFT_30244</name>
</gene>
<dbReference type="EMBL" id="ML996565">
    <property type="protein sequence ID" value="KAF2763228.1"/>
    <property type="molecule type" value="Genomic_DNA"/>
</dbReference>
<feature type="region of interest" description="Disordered" evidence="1">
    <location>
        <begin position="119"/>
        <end position="211"/>
    </location>
</feature>
<organism evidence="3 4">
    <name type="scientific">Pseudovirgaria hyperparasitica</name>
    <dbReference type="NCBI Taxonomy" id="470096"/>
    <lineage>
        <taxon>Eukaryota</taxon>
        <taxon>Fungi</taxon>
        <taxon>Dikarya</taxon>
        <taxon>Ascomycota</taxon>
        <taxon>Pezizomycotina</taxon>
        <taxon>Dothideomycetes</taxon>
        <taxon>Dothideomycetes incertae sedis</taxon>
        <taxon>Acrospermales</taxon>
        <taxon>Acrospermaceae</taxon>
        <taxon>Pseudovirgaria</taxon>
    </lineage>
</organism>
<dbReference type="Pfam" id="PF20411">
    <property type="entry name" value="DUF6697"/>
    <property type="match status" value="1"/>
</dbReference>
<dbReference type="InterPro" id="IPR046520">
    <property type="entry name" value="DUF6697"/>
</dbReference>
<evidence type="ECO:0000313" key="3">
    <source>
        <dbReference type="EMBL" id="KAF2763228.1"/>
    </source>
</evidence>
<evidence type="ECO:0000256" key="1">
    <source>
        <dbReference type="SAM" id="MobiDB-lite"/>
    </source>
</evidence>
<sequence length="517" mass="58405">MPQSCHVPEPRLIKHSAPHDQDSSTTTRVQEQADSSTIDNPSKMLNSVRDRRDSMLELDQAFKFQLRTRTKNVDNGLSHDGARSELSFTASPTVGPVKPLPPHLRARATKNAEVAQPLTVQAKQPFVPPHLRGRALNKPGTAEPLAAQPVATRPVATEPVSNGKKAFVPPHLRTRTQERPVSVQSTTAAVEPKREDSSETESTYQAPSLDADKPLRSVEDTFIEAVGWRPYYIKSLKNLPEEAISGIPELYSTVTFSWEFLKNTLGGIEWSPGMYYIPTAHGVSILPNRTYCAYDASHEPYLPMRPGEHGAKLTAFFADNPDDEDGDEVGEAAYTEFPLFIQASRYARRGNAASDKYIYFGTYSQSRWSDRLDYDHMINDVPHDVKMHWATKLSEADRPEWVTDKLVRHFWPPPEYKGALPEKLPATGSESGGVEEDDEHYLKVQHDIGEYIKELRYWKIVTPPKVALLSRDLIMEAFERPDAADPPGLRLQWEYLECVGFDRDFYDMLILTMKDRN</sequence>
<feature type="compositionally biased region" description="Basic and acidic residues" evidence="1">
    <location>
        <begin position="8"/>
        <end position="22"/>
    </location>
</feature>
<dbReference type="GeneID" id="54481666"/>
<feature type="compositionally biased region" description="Polar residues" evidence="1">
    <location>
        <begin position="23"/>
        <end position="45"/>
    </location>
</feature>
<proteinExistence type="predicted"/>
<dbReference type="Proteomes" id="UP000799437">
    <property type="component" value="Unassembled WGS sequence"/>
</dbReference>
<keyword evidence="4" id="KW-1185">Reference proteome</keyword>
<reference evidence="3" key="1">
    <citation type="journal article" date="2020" name="Stud. Mycol.">
        <title>101 Dothideomycetes genomes: a test case for predicting lifestyles and emergence of pathogens.</title>
        <authorList>
            <person name="Haridas S."/>
            <person name="Albert R."/>
            <person name="Binder M."/>
            <person name="Bloem J."/>
            <person name="Labutti K."/>
            <person name="Salamov A."/>
            <person name="Andreopoulos B."/>
            <person name="Baker S."/>
            <person name="Barry K."/>
            <person name="Bills G."/>
            <person name="Bluhm B."/>
            <person name="Cannon C."/>
            <person name="Castanera R."/>
            <person name="Culley D."/>
            <person name="Daum C."/>
            <person name="Ezra D."/>
            <person name="Gonzalez J."/>
            <person name="Henrissat B."/>
            <person name="Kuo A."/>
            <person name="Liang C."/>
            <person name="Lipzen A."/>
            <person name="Lutzoni F."/>
            <person name="Magnuson J."/>
            <person name="Mondo S."/>
            <person name="Nolan M."/>
            <person name="Ohm R."/>
            <person name="Pangilinan J."/>
            <person name="Park H.-J."/>
            <person name="Ramirez L."/>
            <person name="Alfaro M."/>
            <person name="Sun H."/>
            <person name="Tritt A."/>
            <person name="Yoshinaga Y."/>
            <person name="Zwiers L.-H."/>
            <person name="Turgeon B."/>
            <person name="Goodwin S."/>
            <person name="Spatafora J."/>
            <person name="Crous P."/>
            <person name="Grigoriev I."/>
        </authorList>
    </citation>
    <scope>NUCLEOTIDE SEQUENCE</scope>
    <source>
        <strain evidence="3">CBS 121739</strain>
    </source>
</reference>
<evidence type="ECO:0000259" key="2">
    <source>
        <dbReference type="Pfam" id="PF20411"/>
    </source>
</evidence>
<feature type="domain" description="DUF6697" evidence="2">
    <location>
        <begin position="255"/>
        <end position="510"/>
    </location>
</feature>
<dbReference type="AlphaFoldDB" id="A0A6A6WM52"/>
<feature type="region of interest" description="Disordered" evidence="1">
    <location>
        <begin position="75"/>
        <end position="103"/>
    </location>
</feature>
<feature type="region of interest" description="Disordered" evidence="1">
    <location>
        <begin position="1"/>
        <end position="46"/>
    </location>
</feature>
<dbReference type="RefSeq" id="XP_033605679.1">
    <property type="nucleotide sequence ID" value="XM_033740612.1"/>
</dbReference>
<accession>A0A6A6WM52</accession>
<protein>
    <recommendedName>
        <fullName evidence="2">DUF6697 domain-containing protein</fullName>
    </recommendedName>
</protein>